<dbReference type="Gene3D" id="1.10.150.20">
    <property type="entry name" value="5' to 3' exonuclease, C-terminal subdomain"/>
    <property type="match status" value="1"/>
</dbReference>
<dbReference type="PANTHER" id="PTHR11076">
    <property type="entry name" value="DNA REPAIR POLYMERASE UMUC / TRANSFERASE FAMILY MEMBER"/>
    <property type="match status" value="1"/>
</dbReference>
<evidence type="ECO:0000259" key="2">
    <source>
        <dbReference type="PROSITE" id="PS50173"/>
    </source>
</evidence>
<dbReference type="InterPro" id="IPR001126">
    <property type="entry name" value="UmuC"/>
</dbReference>
<dbReference type="EMBL" id="SBIQ01000017">
    <property type="protein sequence ID" value="KAF7684343.1"/>
    <property type="molecule type" value="Genomic_DNA"/>
</dbReference>
<proteinExistence type="predicted"/>
<name>A0ABQ7I1P6_9MICR</name>
<sequence>MVHSSKIELTKSQPNFLDENLETKFIKIHEKAFTAKSRLYNFSVQDIDAAKNVVCNEIKFIKASWPALFGSTTDKIYVHVDLDSFYASVEMLANPELRHVPLGVGSNLMLATCNYEARKYGVRAGMPGYYARNICPGLVIVKTDFKKYNRASEHVMSILSIYDNKIEIYGMDEACLIYDDIKFEKAWKIYEKNEPAEFNFENVAKLTGFIREEVYKQTGLTISAGISVCRGLAKLASDINKPNGQEIIHGEFEKYLADLNIEKINGIGKYTKEMLFKTLEIKTVKDLRNSLHMIYLAFPKGTFRNLVWLSFGLSHFDKAGVIKQLSANKKSQAADYTFTATDNYSDICNILWNLAGKMEKRLGAIKSRGWVATLKIKFEDFRIISRQKKLKAPIYTQQEIYDECFSLITENIKIYKNKYYFDEKIRLLGIRISELVDEKSLDLIYQFRSSNTAQISRECPVCTAQFFCEPNFIYESHVNNCLNEKNKEEKKQKIGLLKYFKKIVQ</sequence>
<dbReference type="InterPro" id="IPR050116">
    <property type="entry name" value="DNA_polymerase-Y"/>
</dbReference>
<organism evidence="3 4">
    <name type="scientific">Astathelohania contejeani</name>
    <dbReference type="NCBI Taxonomy" id="164912"/>
    <lineage>
        <taxon>Eukaryota</taxon>
        <taxon>Fungi</taxon>
        <taxon>Fungi incertae sedis</taxon>
        <taxon>Microsporidia</taxon>
        <taxon>Astathelohaniidae</taxon>
        <taxon>Astathelohania</taxon>
    </lineage>
</organism>
<keyword evidence="4" id="KW-1185">Reference proteome</keyword>
<dbReference type="Gene3D" id="3.30.1490.100">
    <property type="entry name" value="DNA polymerase, Y-family, little finger domain"/>
    <property type="match status" value="1"/>
</dbReference>
<dbReference type="SUPFAM" id="SSF56672">
    <property type="entry name" value="DNA/RNA polymerases"/>
    <property type="match status" value="1"/>
</dbReference>
<feature type="domain" description="UmuC" evidence="2">
    <location>
        <begin position="77"/>
        <end position="268"/>
    </location>
</feature>
<dbReference type="SUPFAM" id="SSF100879">
    <property type="entry name" value="Lesion bypass DNA polymerase (Y-family), little finger domain"/>
    <property type="match status" value="1"/>
</dbReference>
<dbReference type="Gene3D" id="3.40.1170.60">
    <property type="match status" value="1"/>
</dbReference>
<dbReference type="InterPro" id="IPR036775">
    <property type="entry name" value="DNA_pol_Y-fam_lit_finger_sf"/>
</dbReference>
<dbReference type="PANTHER" id="PTHR11076:SF33">
    <property type="entry name" value="DNA POLYMERASE KAPPA"/>
    <property type="match status" value="1"/>
</dbReference>
<evidence type="ECO:0000256" key="1">
    <source>
        <dbReference type="ARBA" id="ARBA00016178"/>
    </source>
</evidence>
<dbReference type="Pfam" id="PF11799">
    <property type="entry name" value="IMS_C"/>
    <property type="match status" value="1"/>
</dbReference>
<gene>
    <name evidence="3" type="primary">mug40</name>
    <name evidence="3" type="ORF">TCON_0451</name>
</gene>
<reference evidence="3 4" key="1">
    <citation type="submission" date="2019-01" db="EMBL/GenBank/DDBJ databases">
        <title>Genomes sequencing and comparative genomics of infectious freshwater microsporidia, Cucumispora dikerogammari and Thelohania contejeani.</title>
        <authorList>
            <person name="Cormier A."/>
            <person name="Giraud I."/>
            <person name="Wattier R."/>
            <person name="Teixeira M."/>
            <person name="Grandjean F."/>
            <person name="Rigaud T."/>
            <person name="Cordaux R."/>
        </authorList>
    </citation>
    <scope>NUCLEOTIDE SEQUENCE [LARGE SCALE GENOMIC DNA]</scope>
    <source>
        <strain evidence="3">T1</strain>
        <tissue evidence="3">Spores</tissue>
    </source>
</reference>
<dbReference type="CDD" id="cd03586">
    <property type="entry name" value="PolY_Pol_IV_kappa"/>
    <property type="match status" value="1"/>
</dbReference>
<dbReference type="InterPro" id="IPR043128">
    <property type="entry name" value="Rev_trsase/Diguanyl_cyclase"/>
</dbReference>
<comment type="caution">
    <text evidence="3">The sequence shown here is derived from an EMBL/GenBank/DDBJ whole genome shotgun (WGS) entry which is preliminary data.</text>
</comment>
<dbReference type="Gene3D" id="3.30.70.270">
    <property type="match status" value="1"/>
</dbReference>
<dbReference type="Pfam" id="PF00817">
    <property type="entry name" value="IMS"/>
    <property type="match status" value="1"/>
</dbReference>
<dbReference type="InterPro" id="IPR022880">
    <property type="entry name" value="DNApol_IV"/>
</dbReference>
<evidence type="ECO:0000313" key="4">
    <source>
        <dbReference type="Proteomes" id="UP001516464"/>
    </source>
</evidence>
<dbReference type="InterPro" id="IPR043502">
    <property type="entry name" value="DNA/RNA_pol_sf"/>
</dbReference>
<dbReference type="PROSITE" id="PS50173">
    <property type="entry name" value="UMUC"/>
    <property type="match status" value="1"/>
</dbReference>
<evidence type="ECO:0000313" key="3">
    <source>
        <dbReference type="EMBL" id="KAF7684343.1"/>
    </source>
</evidence>
<protein>
    <recommendedName>
        <fullName evidence="1">DNA polymerase kappa</fullName>
    </recommendedName>
</protein>
<accession>A0ABQ7I1P6</accession>
<dbReference type="Proteomes" id="UP001516464">
    <property type="component" value="Unassembled WGS sequence"/>
</dbReference>
<dbReference type="InterPro" id="IPR017961">
    <property type="entry name" value="DNA_pol_Y-fam_little_finger"/>
</dbReference>